<evidence type="ECO:0000256" key="6">
    <source>
        <dbReference type="SAM" id="Phobius"/>
    </source>
</evidence>
<dbReference type="EMBL" id="KN818428">
    <property type="protein sequence ID" value="KIL56350.1"/>
    <property type="molecule type" value="Genomic_DNA"/>
</dbReference>
<feature type="transmembrane region" description="Helical" evidence="6">
    <location>
        <begin position="171"/>
        <end position="190"/>
    </location>
</feature>
<evidence type="ECO:0000256" key="1">
    <source>
        <dbReference type="ARBA" id="ARBA00004141"/>
    </source>
</evidence>
<dbReference type="PANTHER" id="PTHR23504:SF15">
    <property type="entry name" value="MAJOR FACILITATOR SUPERFAMILY (MFS) PROFILE DOMAIN-CONTAINING PROTEIN"/>
    <property type="match status" value="1"/>
</dbReference>
<dbReference type="AlphaFoldDB" id="A0A0C2S134"/>
<organism evidence="7 8">
    <name type="scientific">Amanita muscaria (strain Koide BX008)</name>
    <dbReference type="NCBI Taxonomy" id="946122"/>
    <lineage>
        <taxon>Eukaryota</taxon>
        <taxon>Fungi</taxon>
        <taxon>Dikarya</taxon>
        <taxon>Basidiomycota</taxon>
        <taxon>Agaricomycotina</taxon>
        <taxon>Agaricomycetes</taxon>
        <taxon>Agaricomycetidae</taxon>
        <taxon>Agaricales</taxon>
        <taxon>Pluteineae</taxon>
        <taxon>Amanitaceae</taxon>
        <taxon>Amanita</taxon>
    </lineage>
</organism>
<accession>A0A0C2S134</accession>
<dbReference type="SUPFAM" id="SSF103473">
    <property type="entry name" value="MFS general substrate transporter"/>
    <property type="match status" value="1"/>
</dbReference>
<evidence type="ECO:0000256" key="2">
    <source>
        <dbReference type="ARBA" id="ARBA00022448"/>
    </source>
</evidence>
<dbReference type="InParanoid" id="A0A0C2S134"/>
<feature type="transmembrane region" description="Helical" evidence="6">
    <location>
        <begin position="197"/>
        <end position="217"/>
    </location>
</feature>
<evidence type="ECO:0000313" key="8">
    <source>
        <dbReference type="Proteomes" id="UP000054549"/>
    </source>
</evidence>
<name>A0A0C2S134_AMAMK</name>
<feature type="transmembrane region" description="Helical" evidence="6">
    <location>
        <begin position="70"/>
        <end position="92"/>
    </location>
</feature>
<evidence type="ECO:0000256" key="4">
    <source>
        <dbReference type="ARBA" id="ARBA00022989"/>
    </source>
</evidence>
<feature type="transmembrane region" description="Helical" evidence="6">
    <location>
        <begin position="229"/>
        <end position="250"/>
    </location>
</feature>
<proteinExistence type="predicted"/>
<evidence type="ECO:0000256" key="5">
    <source>
        <dbReference type="ARBA" id="ARBA00023136"/>
    </source>
</evidence>
<dbReference type="InterPro" id="IPR036259">
    <property type="entry name" value="MFS_trans_sf"/>
</dbReference>
<gene>
    <name evidence="7" type="ORF">M378DRAFT_172815</name>
</gene>
<keyword evidence="8" id="KW-1185">Reference proteome</keyword>
<dbReference type="HOGENOM" id="CLU_1057580_0_0_1"/>
<keyword evidence="3 6" id="KW-0812">Transmembrane</keyword>
<reference evidence="7 8" key="1">
    <citation type="submission" date="2014-04" db="EMBL/GenBank/DDBJ databases">
        <title>Evolutionary Origins and Diversification of the Mycorrhizal Mutualists.</title>
        <authorList>
            <consortium name="DOE Joint Genome Institute"/>
            <consortium name="Mycorrhizal Genomics Consortium"/>
            <person name="Kohler A."/>
            <person name="Kuo A."/>
            <person name="Nagy L.G."/>
            <person name="Floudas D."/>
            <person name="Copeland A."/>
            <person name="Barry K.W."/>
            <person name="Cichocki N."/>
            <person name="Veneault-Fourrey C."/>
            <person name="LaButti K."/>
            <person name="Lindquist E.A."/>
            <person name="Lipzen A."/>
            <person name="Lundell T."/>
            <person name="Morin E."/>
            <person name="Murat C."/>
            <person name="Riley R."/>
            <person name="Ohm R."/>
            <person name="Sun H."/>
            <person name="Tunlid A."/>
            <person name="Henrissat B."/>
            <person name="Grigoriev I.V."/>
            <person name="Hibbett D.S."/>
            <person name="Martin F."/>
        </authorList>
    </citation>
    <scope>NUCLEOTIDE SEQUENCE [LARGE SCALE GENOMIC DNA]</scope>
    <source>
        <strain evidence="7 8">Koide BX008</strain>
    </source>
</reference>
<dbReference type="PANTHER" id="PTHR23504">
    <property type="entry name" value="MAJOR FACILITATOR SUPERFAMILY DOMAIN-CONTAINING PROTEIN 10"/>
    <property type="match status" value="1"/>
</dbReference>
<dbReference type="Proteomes" id="UP000054549">
    <property type="component" value="Unassembled WGS sequence"/>
</dbReference>
<dbReference type="GO" id="GO:0016020">
    <property type="term" value="C:membrane"/>
    <property type="evidence" value="ECO:0007669"/>
    <property type="project" value="UniProtKB-SubCell"/>
</dbReference>
<dbReference type="OrthoDB" id="419616at2759"/>
<evidence type="ECO:0000313" key="7">
    <source>
        <dbReference type="EMBL" id="KIL56350.1"/>
    </source>
</evidence>
<comment type="subcellular location">
    <subcellularLocation>
        <location evidence="1">Membrane</location>
        <topology evidence="1">Multi-pass membrane protein</topology>
    </subcellularLocation>
</comment>
<keyword evidence="2" id="KW-0813">Transport</keyword>
<keyword evidence="4 6" id="KW-1133">Transmembrane helix</keyword>
<sequence>MMTEFADIAEVRDSPSIHKPPSCLYAFAYVPIAFSTGATLDPLIGGSLSRPADQFPWLFGSNPFLKKYPYFLPCAISATFTVLSLILALVYLKETVKSPIPLSHFIAKRKPTLHTEDSPTAAIENNEAPLPIRAVMTPKVLVAAGNYAMLSLIDIAYQIHNRWGSRNTFCLGFLAAILVFTLFPVMNWVARKEGVCGVLPTMSVICAIGPTTANSLYSLSIEKGYLGGNLVYLVLIGVVGMTYWIALLLLPGDGSIRRSWHKD</sequence>
<keyword evidence="5 6" id="KW-0472">Membrane</keyword>
<protein>
    <submittedName>
        <fullName evidence="7">Uncharacterized protein</fullName>
    </submittedName>
</protein>
<dbReference type="Gene3D" id="1.20.1250.20">
    <property type="entry name" value="MFS general substrate transporter like domains"/>
    <property type="match status" value="1"/>
</dbReference>
<evidence type="ECO:0000256" key="3">
    <source>
        <dbReference type="ARBA" id="ARBA00022692"/>
    </source>
</evidence>